<sequence length="76" mass="8237">MSLEIGKVNGIDADLVGDILLEFSTTNVSNPSSMTGAIEFLFNNSTTFLFDATIQYVEEAIVNSMIAAETMRGQQN</sequence>
<reference evidence="1" key="1">
    <citation type="submission" date="2021-02" db="EMBL/GenBank/DDBJ databases">
        <authorList>
            <person name="Nowell W R."/>
        </authorList>
    </citation>
    <scope>NUCLEOTIDE SEQUENCE</scope>
</reference>
<accession>A0A819C2K9</accession>
<name>A0A819C2K9_9BILA</name>
<dbReference type="EMBL" id="CAJOBD010001562">
    <property type="protein sequence ID" value="CAF3812151.1"/>
    <property type="molecule type" value="Genomic_DNA"/>
</dbReference>
<protein>
    <submittedName>
        <fullName evidence="1">Uncharacterized protein</fullName>
    </submittedName>
</protein>
<organism evidence="1 2">
    <name type="scientific">Rotaria sordida</name>
    <dbReference type="NCBI Taxonomy" id="392033"/>
    <lineage>
        <taxon>Eukaryota</taxon>
        <taxon>Metazoa</taxon>
        <taxon>Spiralia</taxon>
        <taxon>Gnathifera</taxon>
        <taxon>Rotifera</taxon>
        <taxon>Eurotatoria</taxon>
        <taxon>Bdelloidea</taxon>
        <taxon>Philodinida</taxon>
        <taxon>Philodinidae</taxon>
        <taxon>Rotaria</taxon>
    </lineage>
</organism>
<dbReference type="InterPro" id="IPR016117">
    <property type="entry name" value="ArgJ-like_dom_sf"/>
</dbReference>
<evidence type="ECO:0000313" key="2">
    <source>
        <dbReference type="Proteomes" id="UP000663836"/>
    </source>
</evidence>
<dbReference type="SUPFAM" id="SSF56266">
    <property type="entry name" value="DmpA/ArgJ-like"/>
    <property type="match status" value="1"/>
</dbReference>
<dbReference type="Pfam" id="PF03576">
    <property type="entry name" value="Peptidase_S58"/>
    <property type="match status" value="1"/>
</dbReference>
<dbReference type="Gene3D" id="3.60.70.12">
    <property type="entry name" value="L-amino peptidase D-ALA esterase/amidase"/>
    <property type="match status" value="1"/>
</dbReference>
<evidence type="ECO:0000313" key="1">
    <source>
        <dbReference type="EMBL" id="CAF3812151.1"/>
    </source>
</evidence>
<proteinExistence type="predicted"/>
<dbReference type="InterPro" id="IPR005321">
    <property type="entry name" value="Peptidase_S58_DmpA"/>
</dbReference>
<comment type="caution">
    <text evidence="1">The sequence shown here is derived from an EMBL/GenBank/DDBJ whole genome shotgun (WGS) entry which is preliminary data.</text>
</comment>
<dbReference type="Proteomes" id="UP000663836">
    <property type="component" value="Unassembled WGS sequence"/>
</dbReference>
<gene>
    <name evidence="1" type="ORF">JBS370_LOCUS15931</name>
</gene>
<dbReference type="AlphaFoldDB" id="A0A819C2K9"/>